<protein>
    <submittedName>
        <fullName evidence="5">Helix-turn-helix domain-containing protein</fullName>
    </submittedName>
</protein>
<comment type="caution">
    <text evidence="5">The sequence shown here is derived from an EMBL/GenBank/DDBJ whole genome shotgun (WGS) entry which is preliminary data.</text>
</comment>
<reference evidence="5 6" key="1">
    <citation type="journal article" date="2011" name="Int. J. Syst. Evol. Microbiol.">
        <title>Zhongshania antarctica gen. nov., sp. nov. and Zhongshania guokunii sp. nov., gammaproteobacteria respectively isolated from coastal attached (fast) ice and surface seawater of the Antarctic.</title>
        <authorList>
            <person name="Li H.J."/>
            <person name="Zhang X.Y."/>
            <person name="Chen C.X."/>
            <person name="Zhang Y.J."/>
            <person name="Gao Z.M."/>
            <person name="Yu Y."/>
            <person name="Chen X.L."/>
            <person name="Chen B."/>
            <person name="Zhang Y.Z."/>
        </authorList>
    </citation>
    <scope>NUCLEOTIDE SEQUENCE [LARGE SCALE GENOMIC DNA]</scope>
    <source>
        <strain evidence="5 6">R06B22</strain>
    </source>
</reference>
<dbReference type="Pfam" id="PF12625">
    <property type="entry name" value="Arabinose_bd"/>
    <property type="match status" value="1"/>
</dbReference>
<keyword evidence="2" id="KW-0238">DNA-binding</keyword>
<dbReference type="PRINTS" id="PR00032">
    <property type="entry name" value="HTHARAC"/>
</dbReference>
<dbReference type="PANTHER" id="PTHR47894:SF1">
    <property type="entry name" value="HTH-TYPE TRANSCRIPTIONAL REGULATOR VQSM"/>
    <property type="match status" value="1"/>
</dbReference>
<evidence type="ECO:0000256" key="1">
    <source>
        <dbReference type="ARBA" id="ARBA00023015"/>
    </source>
</evidence>
<dbReference type="PROSITE" id="PS01124">
    <property type="entry name" value="HTH_ARAC_FAMILY_2"/>
    <property type="match status" value="1"/>
</dbReference>
<evidence type="ECO:0000313" key="5">
    <source>
        <dbReference type="EMBL" id="MEX1666741.1"/>
    </source>
</evidence>
<evidence type="ECO:0000259" key="4">
    <source>
        <dbReference type="PROSITE" id="PS01124"/>
    </source>
</evidence>
<keyword evidence="3" id="KW-0804">Transcription</keyword>
<dbReference type="RefSeq" id="WP_368376811.1">
    <property type="nucleotide sequence ID" value="NZ_JBFRYB010000001.1"/>
</dbReference>
<sequence>MENNNQSSNASEIVDLLDIIGEVNLTASFSGLVARSLAAHGLNVENVFSDVGLAIPSVNNPIERISFEQFGALIDYITDKSGDPCIGVKIFAGIKAADLSALGFAISCSTTLIGVAERLQRFLPYLISAGHFDMIEEEEHILLVISAPASPLAQMETFDRVLECFVAAVISIIREIRDVGTGFSQVFLRRCSSPNVESYLEGFAQCEFIVNAPFDGMRISRRSAIELLPSANPEMAMLNDKLLTEQLNRIFKSNIIYRVEQLVVEGLEKGHFGKADIAKELAMSERTLHQKLEEKGAAFGDIVTRIRRNLAMQYVKAGDLRINQVAYKLGFASASNFSRSFKQWTGCSPKEFKEL</sequence>
<dbReference type="InterPro" id="IPR020449">
    <property type="entry name" value="Tscrpt_reg_AraC-type_HTH"/>
</dbReference>
<organism evidence="5 6">
    <name type="scientific">Zhongshania arctica</name>
    <dbReference type="NCBI Taxonomy" id="3238302"/>
    <lineage>
        <taxon>Bacteria</taxon>
        <taxon>Pseudomonadati</taxon>
        <taxon>Pseudomonadota</taxon>
        <taxon>Gammaproteobacteria</taxon>
        <taxon>Cellvibrionales</taxon>
        <taxon>Spongiibacteraceae</taxon>
        <taxon>Zhongshania</taxon>
    </lineage>
</organism>
<name>A0ABV3TYN7_9GAMM</name>
<keyword evidence="6" id="KW-1185">Reference proteome</keyword>
<dbReference type="SMART" id="SM00342">
    <property type="entry name" value="HTH_ARAC"/>
    <property type="match status" value="1"/>
</dbReference>
<keyword evidence="1" id="KW-0805">Transcription regulation</keyword>
<dbReference type="InterPro" id="IPR009057">
    <property type="entry name" value="Homeodomain-like_sf"/>
</dbReference>
<feature type="domain" description="HTH araC/xylS-type" evidence="4">
    <location>
        <begin position="257"/>
        <end position="355"/>
    </location>
</feature>
<dbReference type="Pfam" id="PF12833">
    <property type="entry name" value="HTH_18"/>
    <property type="match status" value="1"/>
</dbReference>
<dbReference type="PANTHER" id="PTHR47894">
    <property type="entry name" value="HTH-TYPE TRANSCRIPTIONAL REGULATOR GADX"/>
    <property type="match status" value="1"/>
</dbReference>
<accession>A0ABV3TYN7</accession>
<proteinExistence type="predicted"/>
<dbReference type="Gene3D" id="1.10.10.60">
    <property type="entry name" value="Homeodomain-like"/>
    <property type="match status" value="1"/>
</dbReference>
<dbReference type="SUPFAM" id="SSF46689">
    <property type="entry name" value="Homeodomain-like"/>
    <property type="match status" value="1"/>
</dbReference>
<evidence type="ECO:0000256" key="3">
    <source>
        <dbReference type="ARBA" id="ARBA00023163"/>
    </source>
</evidence>
<evidence type="ECO:0000256" key="2">
    <source>
        <dbReference type="ARBA" id="ARBA00023125"/>
    </source>
</evidence>
<evidence type="ECO:0000313" key="6">
    <source>
        <dbReference type="Proteomes" id="UP001557484"/>
    </source>
</evidence>
<dbReference type="Proteomes" id="UP001557484">
    <property type="component" value="Unassembled WGS sequence"/>
</dbReference>
<dbReference type="EMBL" id="JBFRYB010000001">
    <property type="protein sequence ID" value="MEX1666741.1"/>
    <property type="molecule type" value="Genomic_DNA"/>
</dbReference>
<gene>
    <name evidence="5" type="ORF">AB4875_14695</name>
</gene>
<dbReference type="InterPro" id="IPR032687">
    <property type="entry name" value="AraC-type_N"/>
</dbReference>
<dbReference type="InterPro" id="IPR018060">
    <property type="entry name" value="HTH_AraC"/>
</dbReference>